<evidence type="ECO:0000256" key="1">
    <source>
        <dbReference type="ARBA" id="ARBA00007805"/>
    </source>
</evidence>
<dbReference type="SUPFAM" id="SSF53671">
    <property type="entry name" value="Aspartate/ornithine carbamoyltransferase"/>
    <property type="match status" value="1"/>
</dbReference>
<feature type="domain" description="Aspartate/ornithine carbamoyltransferase Asp/Orn-binding" evidence="7">
    <location>
        <begin position="156"/>
        <end position="329"/>
    </location>
</feature>
<proteinExistence type="inferred from homology"/>
<reference evidence="9 10" key="1">
    <citation type="journal article" date="2007" name="Nat. Biotechnol.">
        <title>Genome sequence and identification of candidate vaccine antigens from the animal pathogen Dichelobacter nodosus.</title>
        <authorList>
            <person name="Myers G.S."/>
            <person name="Parker D."/>
            <person name="Al-Hasani K."/>
            <person name="Kennan R.M."/>
            <person name="Seemann T."/>
            <person name="Ren Q."/>
            <person name="Badger J.H."/>
            <person name="Selengut J.D."/>
            <person name="Deboy R.T."/>
            <person name="Tettelin H."/>
            <person name="Boyce J.D."/>
            <person name="McCarl V.P."/>
            <person name="Han X."/>
            <person name="Nelson W.C."/>
            <person name="Madupu R."/>
            <person name="Mohamoud Y."/>
            <person name="Holley T."/>
            <person name="Fedorova N."/>
            <person name="Khouri H."/>
            <person name="Bottomley S.P."/>
            <person name="Whittington R.J."/>
            <person name="Adler B."/>
            <person name="Songer J.G."/>
            <person name="Rood J.I."/>
            <person name="Paulsen I.T."/>
        </authorList>
    </citation>
    <scope>NUCLEOTIDE SEQUENCE [LARGE SCALE GENOMIC DNA]</scope>
    <source>
        <strain evidence="9 10">VCS1703A</strain>
    </source>
</reference>
<dbReference type="Gene3D" id="3.40.50.1370">
    <property type="entry name" value="Aspartate/ornithine carbamoyltransferase"/>
    <property type="match status" value="2"/>
</dbReference>
<dbReference type="HOGENOM" id="CLU_043846_3_1_6"/>
<comment type="similarity">
    <text evidence="1">Belongs to the aspartate/ornithine carbamoyltransferase superfamily. OTCase family.</text>
</comment>
<evidence type="ECO:0000313" key="10">
    <source>
        <dbReference type="Proteomes" id="UP000000248"/>
    </source>
</evidence>
<evidence type="ECO:0000256" key="5">
    <source>
        <dbReference type="NCBIfam" id="TIGR00658"/>
    </source>
</evidence>
<evidence type="ECO:0000313" key="9">
    <source>
        <dbReference type="EMBL" id="ABQ13689.1"/>
    </source>
</evidence>
<dbReference type="eggNOG" id="COG0078">
    <property type="taxonomic scope" value="Bacteria"/>
</dbReference>
<keyword evidence="3 6" id="KW-0808">Transferase</keyword>
<dbReference type="PANTHER" id="PTHR45753:SF2">
    <property type="entry name" value="ORNITHINE CARBAMOYLTRANSFERASE"/>
    <property type="match status" value="1"/>
</dbReference>
<dbReference type="Proteomes" id="UP000000248">
    <property type="component" value="Chromosome"/>
</dbReference>
<dbReference type="RefSeq" id="WP_012031619.1">
    <property type="nucleotide sequence ID" value="NC_009446.1"/>
</dbReference>
<comment type="catalytic activity">
    <reaction evidence="4">
        <text>carbamoyl phosphate + L-ornithine = L-citrulline + phosphate + H(+)</text>
        <dbReference type="Rhea" id="RHEA:19513"/>
        <dbReference type="ChEBI" id="CHEBI:15378"/>
        <dbReference type="ChEBI" id="CHEBI:43474"/>
        <dbReference type="ChEBI" id="CHEBI:46911"/>
        <dbReference type="ChEBI" id="CHEBI:57743"/>
        <dbReference type="ChEBI" id="CHEBI:58228"/>
        <dbReference type="EC" id="2.1.3.3"/>
    </reaction>
</comment>
<dbReference type="PRINTS" id="PR00102">
    <property type="entry name" value="OTCASE"/>
</dbReference>
<dbReference type="InterPro" id="IPR002292">
    <property type="entry name" value="Orn/put_carbamltrans"/>
</dbReference>
<dbReference type="NCBIfam" id="TIGR00658">
    <property type="entry name" value="orni_carb_tr"/>
    <property type="match status" value="1"/>
</dbReference>
<keyword evidence="10" id="KW-1185">Reference proteome</keyword>
<name>A5EX32_DICNV</name>
<protein>
    <recommendedName>
        <fullName evidence="2 5">Ornithine carbamoyltransferase</fullName>
        <ecNumber evidence="2 5">2.1.3.3</ecNumber>
    </recommendedName>
</protein>
<dbReference type="InterPro" id="IPR036901">
    <property type="entry name" value="Asp/Orn_carbamoylTrfase_sf"/>
</dbReference>
<dbReference type="KEGG" id="dno:DNO_1335"/>
<sequence length="335" mass="37637">MQYWYQQQFLKIQDHSREHIIPLLALAARLKAAKKGNRESPVYLQGKNIALIFEKSGTRTRCAFEVAAADQGGSTSYISTRTSQLGRQESLVDTAIALGRIYDGIAYRGSHQYTLETLARHTGIPVYNALTDSAHPTQMLADLLTIREHTDKPFEEIQLAYLGDGQNSTAISLLFTAAIMGINIRIAAPASLQPDPETFRQAEKIAQQTGAKITITEEIAAAVQYCDFLYTDAWVSMEESDEIWEQRIPLLMPYRIDQDTLIACQNPDVKFMHCLPAFHDRTTPAGDRFFTIYKKAGIEVSHNAFMGKNSIVFDQVENRMHTIKALLVATLNEYL</sequence>
<dbReference type="OrthoDB" id="9802587at2"/>
<evidence type="ECO:0000256" key="2">
    <source>
        <dbReference type="ARBA" id="ARBA00013007"/>
    </source>
</evidence>
<dbReference type="PRINTS" id="PR00100">
    <property type="entry name" value="AOTCASE"/>
</dbReference>
<dbReference type="InterPro" id="IPR006130">
    <property type="entry name" value="Asp/Orn_carbamoylTrfase"/>
</dbReference>
<dbReference type="Pfam" id="PF02729">
    <property type="entry name" value="OTCace_N"/>
    <property type="match status" value="1"/>
</dbReference>
<evidence type="ECO:0000259" key="8">
    <source>
        <dbReference type="Pfam" id="PF02729"/>
    </source>
</evidence>
<evidence type="ECO:0000259" key="7">
    <source>
        <dbReference type="Pfam" id="PF00185"/>
    </source>
</evidence>
<accession>A5EX32</accession>
<evidence type="ECO:0000256" key="6">
    <source>
        <dbReference type="RuleBase" id="RU003634"/>
    </source>
</evidence>
<dbReference type="InterPro" id="IPR006132">
    <property type="entry name" value="Asp/Orn_carbamoyltranf_P-bd"/>
</dbReference>
<dbReference type="STRING" id="246195.DNO_1335"/>
<dbReference type="GO" id="GO:0019240">
    <property type="term" value="P:citrulline biosynthetic process"/>
    <property type="evidence" value="ECO:0007669"/>
    <property type="project" value="TreeGrafter"/>
</dbReference>
<evidence type="ECO:0000256" key="3">
    <source>
        <dbReference type="ARBA" id="ARBA00022679"/>
    </source>
</evidence>
<dbReference type="EC" id="2.1.3.3" evidence="2 5"/>
<dbReference type="Pfam" id="PF00185">
    <property type="entry name" value="OTCace"/>
    <property type="match status" value="1"/>
</dbReference>
<dbReference type="InterPro" id="IPR006131">
    <property type="entry name" value="Asp_carbamoyltransf_Asp/Orn-bd"/>
</dbReference>
<dbReference type="GO" id="GO:0042450">
    <property type="term" value="P:L-arginine biosynthetic process via ornithine"/>
    <property type="evidence" value="ECO:0007669"/>
    <property type="project" value="UniProtKB-UniRule"/>
</dbReference>
<dbReference type="PANTHER" id="PTHR45753">
    <property type="entry name" value="ORNITHINE CARBAMOYLTRANSFERASE, MITOCHONDRIAL"/>
    <property type="match status" value="1"/>
</dbReference>
<organism evidence="9 10">
    <name type="scientific">Dichelobacter nodosus (strain VCS1703A)</name>
    <dbReference type="NCBI Taxonomy" id="246195"/>
    <lineage>
        <taxon>Bacteria</taxon>
        <taxon>Pseudomonadati</taxon>
        <taxon>Pseudomonadota</taxon>
        <taxon>Gammaproteobacteria</taxon>
        <taxon>Cardiobacteriales</taxon>
        <taxon>Cardiobacteriaceae</taxon>
        <taxon>Dichelobacter</taxon>
    </lineage>
</organism>
<dbReference type="EMBL" id="CP000513">
    <property type="protein sequence ID" value="ABQ13689.1"/>
    <property type="molecule type" value="Genomic_DNA"/>
</dbReference>
<dbReference type="GO" id="GO:0016597">
    <property type="term" value="F:amino acid binding"/>
    <property type="evidence" value="ECO:0007669"/>
    <property type="project" value="InterPro"/>
</dbReference>
<feature type="domain" description="Aspartate/ornithine carbamoyltransferase carbamoyl-P binding" evidence="8">
    <location>
        <begin position="8"/>
        <end position="148"/>
    </location>
</feature>
<evidence type="ECO:0000256" key="4">
    <source>
        <dbReference type="ARBA" id="ARBA00048772"/>
    </source>
</evidence>
<dbReference type="GO" id="GO:0004585">
    <property type="term" value="F:ornithine carbamoyltransferase activity"/>
    <property type="evidence" value="ECO:0007669"/>
    <property type="project" value="UniProtKB-UniRule"/>
</dbReference>
<gene>
    <name evidence="9" type="primary">argF-2</name>
    <name evidence="9" type="ordered locus">DNO_1335</name>
</gene>
<dbReference type="AlphaFoldDB" id="A5EX32"/>